<name>M2Z0L1_PSEFD</name>
<feature type="region of interest" description="Disordered" evidence="1">
    <location>
        <begin position="56"/>
        <end position="115"/>
    </location>
</feature>
<feature type="compositionally biased region" description="Acidic residues" evidence="1">
    <location>
        <begin position="75"/>
        <end position="87"/>
    </location>
</feature>
<proteinExistence type="predicted"/>
<evidence type="ECO:0000313" key="3">
    <source>
        <dbReference type="Proteomes" id="UP000016932"/>
    </source>
</evidence>
<dbReference type="RefSeq" id="XP_007926031.1">
    <property type="nucleotide sequence ID" value="XM_007927840.1"/>
</dbReference>
<feature type="region of interest" description="Disordered" evidence="1">
    <location>
        <begin position="259"/>
        <end position="290"/>
    </location>
</feature>
<feature type="compositionally biased region" description="Acidic residues" evidence="1">
    <location>
        <begin position="267"/>
        <end position="290"/>
    </location>
</feature>
<dbReference type="Proteomes" id="UP000016932">
    <property type="component" value="Unassembled WGS sequence"/>
</dbReference>
<dbReference type="EMBL" id="KB446558">
    <property type="protein sequence ID" value="EME83380.1"/>
    <property type="molecule type" value="Genomic_DNA"/>
</dbReference>
<dbReference type="KEGG" id="pfj:MYCFIDRAFT_81749"/>
<dbReference type="AlphaFoldDB" id="M2Z0L1"/>
<dbReference type="VEuPathDB" id="FungiDB:MYCFIDRAFT_81749"/>
<dbReference type="GeneID" id="19341860"/>
<sequence>MEEEWPAEALALVRKDNMRERAKIDYKAWERIYPEAHYGTVQKRIKRMRMKLRQQDHRRAAFDHARGAPAHVTGIDEDGLDEEECPSGDDSREEAQNPDPIDEHDGDGRNEDDNVPFVGISRAAQDLDILVGAPLRYKEELINITLRHFTCNEKALSEVQKALPWSSSQGAARTHFYNCQNALVALGLLRKKPERPISNEERRAVRAHPGRITKRKSHFWHKIFPGIVRKRSLGRKVKLLRETIALQDYRSAYLQRTGMVAEQSMDGSDDEDPGSDNEQEAMDDGEDDAD</sequence>
<gene>
    <name evidence="2" type="ORF">MYCFIDRAFT_81749</name>
</gene>
<protein>
    <submittedName>
        <fullName evidence="2">Uncharacterized protein</fullName>
    </submittedName>
</protein>
<feature type="compositionally biased region" description="Basic and acidic residues" evidence="1">
    <location>
        <begin position="56"/>
        <end position="66"/>
    </location>
</feature>
<feature type="compositionally biased region" description="Basic and acidic residues" evidence="1">
    <location>
        <begin position="89"/>
        <end position="112"/>
    </location>
</feature>
<organism evidence="2 3">
    <name type="scientific">Pseudocercospora fijiensis (strain CIRAD86)</name>
    <name type="common">Black leaf streak disease fungus</name>
    <name type="synonym">Mycosphaerella fijiensis</name>
    <dbReference type="NCBI Taxonomy" id="383855"/>
    <lineage>
        <taxon>Eukaryota</taxon>
        <taxon>Fungi</taxon>
        <taxon>Dikarya</taxon>
        <taxon>Ascomycota</taxon>
        <taxon>Pezizomycotina</taxon>
        <taxon>Dothideomycetes</taxon>
        <taxon>Dothideomycetidae</taxon>
        <taxon>Mycosphaerellales</taxon>
        <taxon>Mycosphaerellaceae</taxon>
        <taxon>Pseudocercospora</taxon>
    </lineage>
</organism>
<evidence type="ECO:0000313" key="2">
    <source>
        <dbReference type="EMBL" id="EME83380.1"/>
    </source>
</evidence>
<accession>M2Z0L1</accession>
<evidence type="ECO:0000256" key="1">
    <source>
        <dbReference type="SAM" id="MobiDB-lite"/>
    </source>
</evidence>
<reference evidence="2 3" key="1">
    <citation type="journal article" date="2012" name="PLoS Pathog.">
        <title>Diverse lifestyles and strategies of plant pathogenesis encoded in the genomes of eighteen Dothideomycetes fungi.</title>
        <authorList>
            <person name="Ohm R.A."/>
            <person name="Feau N."/>
            <person name="Henrissat B."/>
            <person name="Schoch C.L."/>
            <person name="Horwitz B.A."/>
            <person name="Barry K.W."/>
            <person name="Condon B.J."/>
            <person name="Copeland A.C."/>
            <person name="Dhillon B."/>
            <person name="Glaser F."/>
            <person name="Hesse C.N."/>
            <person name="Kosti I."/>
            <person name="LaButti K."/>
            <person name="Lindquist E.A."/>
            <person name="Lucas S."/>
            <person name="Salamov A.A."/>
            <person name="Bradshaw R.E."/>
            <person name="Ciuffetti L."/>
            <person name="Hamelin R.C."/>
            <person name="Kema G.H.J."/>
            <person name="Lawrence C."/>
            <person name="Scott J.A."/>
            <person name="Spatafora J.W."/>
            <person name="Turgeon B.G."/>
            <person name="de Wit P.J.G.M."/>
            <person name="Zhong S."/>
            <person name="Goodwin S.B."/>
            <person name="Grigoriev I.V."/>
        </authorList>
    </citation>
    <scope>NUCLEOTIDE SEQUENCE [LARGE SCALE GENOMIC DNA]</scope>
    <source>
        <strain evidence="2 3">CIRAD86</strain>
    </source>
</reference>
<dbReference type="HOGENOM" id="CLU_960183_0_0_1"/>
<keyword evidence="3" id="KW-1185">Reference proteome</keyword>